<dbReference type="Proteomes" id="UP000324800">
    <property type="component" value="Unassembled WGS sequence"/>
</dbReference>
<feature type="coiled-coil region" evidence="1">
    <location>
        <begin position="2126"/>
        <end position="2153"/>
    </location>
</feature>
<dbReference type="Gene3D" id="3.40.50.300">
    <property type="entry name" value="P-loop containing nucleotide triphosphate hydrolases"/>
    <property type="match status" value="1"/>
</dbReference>
<dbReference type="InterPro" id="IPR027417">
    <property type="entry name" value="P-loop_NTPase"/>
</dbReference>
<dbReference type="SUPFAM" id="SSF52540">
    <property type="entry name" value="P-loop containing nucleoside triphosphate hydrolases"/>
    <property type="match status" value="1"/>
</dbReference>
<name>A0A5J4X3Z1_9EUKA</name>
<evidence type="ECO:0000256" key="2">
    <source>
        <dbReference type="SAM" id="MobiDB-lite"/>
    </source>
</evidence>
<accession>A0A5J4X3Z1</accession>
<feature type="compositionally biased region" description="Acidic residues" evidence="2">
    <location>
        <begin position="708"/>
        <end position="717"/>
    </location>
</feature>
<gene>
    <name evidence="3" type="ORF">EZS28_002523</name>
</gene>
<evidence type="ECO:0000313" key="4">
    <source>
        <dbReference type="Proteomes" id="UP000324800"/>
    </source>
</evidence>
<feature type="region of interest" description="Disordered" evidence="2">
    <location>
        <begin position="1678"/>
        <end position="1702"/>
    </location>
</feature>
<organism evidence="3 4">
    <name type="scientific">Streblomastix strix</name>
    <dbReference type="NCBI Taxonomy" id="222440"/>
    <lineage>
        <taxon>Eukaryota</taxon>
        <taxon>Metamonada</taxon>
        <taxon>Preaxostyla</taxon>
        <taxon>Oxymonadida</taxon>
        <taxon>Streblomastigidae</taxon>
        <taxon>Streblomastix</taxon>
    </lineage>
</organism>
<feature type="coiled-coil region" evidence="1">
    <location>
        <begin position="2352"/>
        <end position="2379"/>
    </location>
</feature>
<sequence>LLERALYDFNKEKNICDIVTQYSDISVDQQEQRLRMRYGMEWIPSLDAIQRIPSTDEMLQIENSLYAAICDANGYSAQICGPLVSVNDDQQRLIIGLIKDFVHGMGRNMYTFQCTELTDMTDIEKFLLFSLVDSHFVLLTGLELLSGLVRRSLVGFLKLIWEWRMNHSDPRATGTEVFNLEGIRTRIRMPLKEWGIFGIFVIGMQSQEGRTDFFEVPDDMEGIFRVINALRLNVSNCMSALLCSEGFNKFSLLCVKIEHFLQAFQGAMSYEFKQYDQQISKKVESLPFLKKISRSCGQILRQLISSIGSNLIATAAVASASAAAEAALASVGKSTRQTDDSLSHQPSIMLGKNDFRDLGYKGIRGSEDSSNKMRSIIESNVGEKSESSSDNQRNEQKRRYLSRIDTSQIVGIMGEYEEVIWLQEQIMMSPIDYSQETVFHGEELEELACRIGLWNAISDLYNTITPLSLIDPVHTSHPRSEESKHILPPLLDSIRSLLDSTFPKSQQYFSQTESIQVIEQMMNSVNQGGMNLKHVSMKAAANLASISAQQIGLGDDIIGVGQQEEEIGGEMEILEMLNKENRNNRKGEENENAKWSDLTKAISGKGGKGNNYVIDNVMIQKCEQVLQALEESWMVVLSGPPGCGKTSVLQVVRDMFERKISRYKKPRIVKVNPSMSFVGDLIMYRYRVERSKKIISQIKKENKSGINNEEEQIPESEGENKDAQDGLEDEENMRKLLFGGNGEKQRQKFVIMLGLMNIIKNALWKNEVKQRMKLIERQQRQFRQQRHGKKKQREYIEKIELQKGVIEGIDGALNGEGSQFEVPIWLVLSFTHSAAIKSFSQLFPYLFSCNIQEEGLHIEINYSHKERQILPINSRIIIELNMGLTELPSSALQFDPIINIHFQTQTIIGWVLEKFVEQSRKQRLIPNEFIEALIWGCAGHLQNNHPSRGLFKTWIKQWEKLNPSQIKRLNNDQDMDENLDPQTRQLIDPPETKYSQFQIKAEMTREQFDEWFRGAFEGEVEFEKRGTIFEYYVDPIRRQMTHISQLGKMKVPIPLIQSNQLLPDIMENYGPFNQVKLPVALGMFSDKPVILLDDVAVDGTSVADALGTLAPSVMKEIYPYNSAWMKRCEKKDHPPVIMYISQHTRSAFPLHSFSQQFKMLGIRRCAEKCPLCCHVVHIIDDRDINNSERRQISEKKLSSHTAAADHMFEMASDGQIINGLLEYKKMLKQVPFIFEVGEDLFFSQTNSVRMTNYSLLLCLPKASIDDYIQIGRNIWKKFLQLRTKEILEYVGRSKLIYDSDMITQPDKKNKLNRNEGLNKRNVGINVENDQIKLKKDEFIKHLMSFYMGNILPATIHLQIVLLNAKHGHAIPELKQFIKILQRICDSPLSVLNNNVLLGWLWLWEVEREYEQLQRTSRLALIICKICVQIHSFHFSTKNLSPIATSKISNLIIKEAQNQEKKDQENKLKEIQIDGQDFNKVNLKSIKPGEKKTVKFDKVENQKTQKNDNLQVIETTDLQHHFNLRYCFAPFTQIHKLLPFVTDTQEHPITTVMHNAICPVIDSSCDINVYSRYIVAKLCYSEQYSVQFLKFTESLWCNKEPLMIFEQDVSVTPIYIRAACYLLNMGYELTQIPTSEEQLRPFLDQLALFIVDIGLTEEIIVETRKQKFQEIMTERSRNFRSEFPTQRGSSKNSQFNSRNNSPFQQSATLQQLPSLISQIGYQNEYYTSEKGDLQREKVSIQKTFTDKMAKSETNLFNFFDQRFNQTSTPQLFTFQPDILSLETSEKKDKIKRQQEQKYRLARQKRKAGLKLKKFFVTIYGSSPNQPKFLNHLLNTLFIESLFIQSVKSDKIKPISKKNAQKFQLDSTQAYFNYLLGRVAYGFQRRFGLKYLTKYQAIETMRMVRETGRYVCIIGNMEQVGNNDFIKLYLSHSVHLHIVPLEEQGLTDIALRILRPMFALIPSFISIEEDFFHHTQQLAGSYNTNVSGLDGLNLLSDQKNKENNNNSLTSLLEATSKVLAKIHLGALGISQNVGAETTVWGYLDEDRLLGSFHLPLPSLQQYIEALEYVGRFLYFRVRFIKKRIALSSSVMNKISDNQRSLEFLRQGIQQANILTEDKIETKSLQERVLSLRRTISLKEQEKHGLEEQLQKAVEEAQHDILLRGIGKENQMKLSEIINNIGYCMDLLHDLRATGAEAFQGVGQQQHFAKLQNLLCQFVQSGHGFSNKRGQIESIRILPLSQGNDQYPKQSVARTGLGIEQKLNDLKPLWHIDITMVSQDIANNIMNTLNTEIQHEDLAFYPATQSILLQWLRGMCGVVKMFEGIDINHGLGKIIRKHIKAVMLDARLERIQFVQKALEEDLDITQKALKIAEESRQNAESAVLRGHVILTQAEELAIRTSVIYEHMNLKNQASTIDLHTAIGDSILATSTLVYGDRFFTEGRRLFLDRCVVAEIRQALLPLSQNSDPLGMFADTCVENLSQFMKRWDNGIYETFFEQEKPSQHTSKGNEGSDEEQPSDSYSSSEKDYDQSEQLKVIPQKGHQFISKGMNKGKNENVNLNQGNLLQRQEEFESEFEDAGNAFQENQEIGQLSEIGNDQNEGKNRQQGVNISEIGGQGDIIVNLQDNGIYAWIQ</sequence>
<dbReference type="EMBL" id="SNRW01000308">
    <property type="protein sequence ID" value="KAA6401948.1"/>
    <property type="molecule type" value="Genomic_DNA"/>
</dbReference>
<feature type="compositionally biased region" description="Polar residues" evidence="2">
    <location>
        <begin position="1682"/>
        <end position="1702"/>
    </location>
</feature>
<evidence type="ECO:0000256" key="1">
    <source>
        <dbReference type="SAM" id="Coils"/>
    </source>
</evidence>
<protein>
    <submittedName>
        <fullName evidence="3">Uncharacterized protein</fullName>
    </submittedName>
</protein>
<feature type="region of interest" description="Disordered" evidence="2">
    <location>
        <begin position="379"/>
        <end position="399"/>
    </location>
</feature>
<feature type="compositionally biased region" description="Basic and acidic residues" evidence="2">
    <location>
        <begin position="381"/>
        <end position="398"/>
    </location>
</feature>
<feature type="region of interest" description="Disordered" evidence="2">
    <location>
        <begin position="701"/>
        <end position="726"/>
    </location>
</feature>
<keyword evidence="1" id="KW-0175">Coiled coil</keyword>
<reference evidence="3 4" key="1">
    <citation type="submission" date="2019-03" db="EMBL/GenBank/DDBJ databases">
        <title>Single cell metagenomics reveals metabolic interactions within the superorganism composed of flagellate Streblomastix strix and complex community of Bacteroidetes bacteria on its surface.</title>
        <authorList>
            <person name="Treitli S.C."/>
            <person name="Kolisko M."/>
            <person name="Husnik F."/>
            <person name="Keeling P."/>
            <person name="Hampl V."/>
        </authorList>
    </citation>
    <scope>NUCLEOTIDE SEQUENCE [LARGE SCALE GENOMIC DNA]</scope>
    <source>
        <strain evidence="3">ST1C</strain>
    </source>
</reference>
<evidence type="ECO:0000313" key="3">
    <source>
        <dbReference type="EMBL" id="KAA6401948.1"/>
    </source>
</evidence>
<feature type="region of interest" description="Disordered" evidence="2">
    <location>
        <begin position="2494"/>
        <end position="2532"/>
    </location>
</feature>
<feature type="non-terminal residue" evidence="3">
    <location>
        <position position="1"/>
    </location>
</feature>
<comment type="caution">
    <text evidence="3">The sequence shown here is derived from an EMBL/GenBank/DDBJ whole genome shotgun (WGS) entry which is preliminary data.</text>
</comment>
<proteinExistence type="predicted"/>